<evidence type="ECO:0000256" key="4">
    <source>
        <dbReference type="SAM" id="MobiDB-lite"/>
    </source>
</evidence>
<feature type="region of interest" description="Disordered" evidence="4">
    <location>
        <begin position="776"/>
        <end position="846"/>
    </location>
</feature>
<dbReference type="InterPro" id="IPR008545">
    <property type="entry name" value="Web"/>
</dbReference>
<evidence type="ECO:0000256" key="3">
    <source>
        <dbReference type="SAM" id="Coils"/>
    </source>
</evidence>
<keyword evidence="6" id="KW-1185">Reference proteome</keyword>
<keyword evidence="2 3" id="KW-0175">Coiled coil</keyword>
<evidence type="ECO:0000313" key="5">
    <source>
        <dbReference type="EMBL" id="KAF8405034.1"/>
    </source>
</evidence>
<evidence type="ECO:0000256" key="2">
    <source>
        <dbReference type="ARBA" id="ARBA00023054"/>
    </source>
</evidence>
<accession>A0A835DM23</accession>
<evidence type="ECO:0008006" key="7">
    <source>
        <dbReference type="Google" id="ProtNLM"/>
    </source>
</evidence>
<protein>
    <recommendedName>
        <fullName evidence="7">Protein WEAK CHLOROPLAST MOVEMENT UNDER BLUE LIGHT 1-like</fullName>
    </recommendedName>
</protein>
<dbReference type="PANTHER" id="PTHR32054">
    <property type="entry name" value="HEAVY CHAIN, PUTATIVE, EXPRESSED-RELATED-RELATED"/>
    <property type="match status" value="1"/>
</dbReference>
<dbReference type="Proteomes" id="UP000655225">
    <property type="component" value="Unassembled WGS sequence"/>
</dbReference>
<gene>
    <name evidence="5" type="ORF">HHK36_009930</name>
</gene>
<name>A0A835DM23_TETSI</name>
<dbReference type="GO" id="GO:0005829">
    <property type="term" value="C:cytosol"/>
    <property type="evidence" value="ECO:0007669"/>
    <property type="project" value="TreeGrafter"/>
</dbReference>
<feature type="compositionally biased region" description="Basic and acidic residues" evidence="4">
    <location>
        <begin position="776"/>
        <end position="786"/>
    </location>
</feature>
<feature type="region of interest" description="Disordered" evidence="4">
    <location>
        <begin position="63"/>
        <end position="85"/>
    </location>
</feature>
<feature type="coiled-coil region" evidence="3">
    <location>
        <begin position="346"/>
        <end position="373"/>
    </location>
</feature>
<dbReference type="GO" id="GO:0009903">
    <property type="term" value="P:chloroplast avoidance movement"/>
    <property type="evidence" value="ECO:0007669"/>
    <property type="project" value="TreeGrafter"/>
</dbReference>
<feature type="coiled-coil region" evidence="3">
    <location>
        <begin position="607"/>
        <end position="662"/>
    </location>
</feature>
<dbReference type="PANTHER" id="PTHR32054:SF31">
    <property type="entry name" value="PROTEIN WEAK CHLOROPLAST MOVEMENT UNDER BLUE LIGHT 1"/>
    <property type="match status" value="1"/>
</dbReference>
<feature type="coiled-coil region" evidence="3">
    <location>
        <begin position="243"/>
        <end position="321"/>
    </location>
</feature>
<comment type="caution">
    <text evidence="5">The sequence shown here is derived from an EMBL/GenBank/DDBJ whole genome shotgun (WGS) entry which is preliminary data.</text>
</comment>
<evidence type="ECO:0000256" key="1">
    <source>
        <dbReference type="ARBA" id="ARBA00005485"/>
    </source>
</evidence>
<feature type="coiled-coil region" evidence="3">
    <location>
        <begin position="434"/>
        <end position="485"/>
    </location>
</feature>
<proteinExistence type="inferred from homology"/>
<comment type="similarity">
    <text evidence="1">Belongs to the WEB family.</text>
</comment>
<dbReference type="OMA" id="TKPHMES"/>
<organism evidence="5 6">
    <name type="scientific">Tetracentron sinense</name>
    <name type="common">Spur-leaf</name>
    <dbReference type="NCBI Taxonomy" id="13715"/>
    <lineage>
        <taxon>Eukaryota</taxon>
        <taxon>Viridiplantae</taxon>
        <taxon>Streptophyta</taxon>
        <taxon>Embryophyta</taxon>
        <taxon>Tracheophyta</taxon>
        <taxon>Spermatophyta</taxon>
        <taxon>Magnoliopsida</taxon>
        <taxon>Trochodendrales</taxon>
        <taxon>Trochodendraceae</taxon>
        <taxon>Tetracentron</taxon>
    </lineage>
</organism>
<dbReference type="GO" id="GO:0009904">
    <property type="term" value="P:chloroplast accumulation movement"/>
    <property type="evidence" value="ECO:0007669"/>
    <property type="project" value="TreeGrafter"/>
</dbReference>
<dbReference type="EMBL" id="JABCRI010000006">
    <property type="protein sequence ID" value="KAF8405034.1"/>
    <property type="molecule type" value="Genomic_DNA"/>
</dbReference>
<dbReference type="Pfam" id="PF05701">
    <property type="entry name" value="WEMBL"/>
    <property type="match status" value="1"/>
</dbReference>
<feature type="region of interest" description="Disordered" evidence="4">
    <location>
        <begin position="1"/>
        <end position="48"/>
    </location>
</feature>
<sequence>MDEMKNTEEYSPPKLSPPASLSSQVDDHISEASSSPFANGKVDPDHPSMVIEDSEIVAVQDDSDGPTLFQNALLPTENPAPITPVTNEKIQSDHQRIVIADSEIQAVQDASGGPVLSQSAFLSTDNPETIESKIGENVPSQESGSITSVSIADVQVKAVIVPSTVSTEVMASQNDLVLLPDELSHPQLDVSSVANRKPELVNSPQHVKKVAVNRGLVDTAAPFESVKEAVSKFGGIIDWKAHKIQTVERRKHVEQELQKAQEEIPEYKKQSEAAEDAKIQVLKELDSTKRLIEELKLNLERAQTEEDQAKQDSELAKLRVEEMEQGIGDEASIAAKAQLEVAKGRHATAVAELKSIKDELEALRGEYASLVTEKDMAVKSAEEAVYASKEIDRTVEELTLELIATKESLESAHAAHLEAEEHRIGAAMAREQDFLNWEKELKQAEGELQQLNQQLLSAKDLKSRLDTASALLVDLKAELAAYMEAKLNQETCEEGKLESDIEEQKMKKHTDIQASVASAKKELEEVRLNIEKAATEVNYLKVAATSLKSELEREKSALATIKQREGMASVAVASLEADLNRTRSEISLFQMKEKEASEKMVELPRQLQKAAHEADQAKSLAQLAHEELRKAKEEAEQAKAGASTMESRLLAAQKEIEAAKASEKLALAAVKALQESESARSTGDDDAPAGVTLSLQEYYELSKRAHEAEEQANMRVAASISQIELAKESELRILDKLEEVNREMAARKEALQIATEKSGKAKEGKLGIEQELRKWRAEHEQRRKASDTGQGMINPARSPRRSFEDRKGLKSVIQESDSDVPVHSVTSPKVFVSRSNSEPDSSPEVKVVKKKKKSLFPRIVMFLARKRAQASKSV</sequence>
<reference evidence="5 6" key="1">
    <citation type="submission" date="2020-04" db="EMBL/GenBank/DDBJ databases">
        <title>Plant Genome Project.</title>
        <authorList>
            <person name="Zhang R.-G."/>
        </authorList>
    </citation>
    <scope>NUCLEOTIDE SEQUENCE [LARGE SCALE GENOMIC DNA]</scope>
    <source>
        <strain evidence="5">YNK0</strain>
        <tissue evidence="5">Leaf</tissue>
    </source>
</reference>
<dbReference type="AlphaFoldDB" id="A0A835DM23"/>
<dbReference type="OrthoDB" id="1931671at2759"/>
<evidence type="ECO:0000313" key="6">
    <source>
        <dbReference type="Proteomes" id="UP000655225"/>
    </source>
</evidence>
<feature type="coiled-coil region" evidence="3">
    <location>
        <begin position="516"/>
        <end position="564"/>
    </location>
</feature>